<dbReference type="Gene3D" id="3.40.366.10">
    <property type="entry name" value="Malonyl-Coenzyme A Acyl Carrier Protein, domain 2"/>
    <property type="match status" value="1"/>
</dbReference>
<accession>A0A518DEJ9</accession>
<evidence type="ECO:0000256" key="1">
    <source>
        <dbReference type="ARBA" id="ARBA00013258"/>
    </source>
</evidence>
<dbReference type="AlphaFoldDB" id="A0A518DEJ9"/>
<evidence type="ECO:0000256" key="4">
    <source>
        <dbReference type="ARBA" id="ARBA00048462"/>
    </source>
</evidence>
<dbReference type="GO" id="GO:0006633">
    <property type="term" value="P:fatty acid biosynthetic process"/>
    <property type="evidence" value="ECO:0007669"/>
    <property type="project" value="TreeGrafter"/>
</dbReference>
<protein>
    <recommendedName>
        <fullName evidence="1">[acyl-carrier-protein] S-malonyltransferase</fullName>
        <ecNumber evidence="1">2.3.1.39</ecNumber>
    </recommendedName>
</protein>
<comment type="catalytic activity">
    <reaction evidence="4">
        <text>holo-[ACP] + malonyl-CoA = malonyl-[ACP] + CoA</text>
        <dbReference type="Rhea" id="RHEA:41792"/>
        <dbReference type="Rhea" id="RHEA-COMP:9623"/>
        <dbReference type="Rhea" id="RHEA-COMP:9685"/>
        <dbReference type="ChEBI" id="CHEBI:57287"/>
        <dbReference type="ChEBI" id="CHEBI:57384"/>
        <dbReference type="ChEBI" id="CHEBI:64479"/>
        <dbReference type="ChEBI" id="CHEBI:78449"/>
        <dbReference type="EC" id="2.3.1.39"/>
    </reaction>
</comment>
<organism evidence="5 6">
    <name type="scientific">Pirellulimonas nuda</name>
    <dbReference type="NCBI Taxonomy" id="2528009"/>
    <lineage>
        <taxon>Bacteria</taxon>
        <taxon>Pseudomonadati</taxon>
        <taxon>Planctomycetota</taxon>
        <taxon>Planctomycetia</taxon>
        <taxon>Pirellulales</taxon>
        <taxon>Lacipirellulaceae</taxon>
        <taxon>Pirellulimonas</taxon>
    </lineage>
</organism>
<dbReference type="Proteomes" id="UP000317429">
    <property type="component" value="Chromosome"/>
</dbReference>
<dbReference type="Gene3D" id="3.30.70.250">
    <property type="entry name" value="Malonyl-CoA ACP transacylase, ACP-binding"/>
    <property type="match status" value="1"/>
</dbReference>
<dbReference type="SUPFAM" id="SSF52151">
    <property type="entry name" value="FabD/lysophospholipase-like"/>
    <property type="match status" value="1"/>
</dbReference>
<keyword evidence="2" id="KW-0808">Transferase</keyword>
<proteinExistence type="predicted"/>
<gene>
    <name evidence="5" type="ORF">Pla175_33010</name>
</gene>
<evidence type="ECO:0000256" key="2">
    <source>
        <dbReference type="ARBA" id="ARBA00022679"/>
    </source>
</evidence>
<dbReference type="EMBL" id="CP036291">
    <property type="protein sequence ID" value="QDU89904.1"/>
    <property type="molecule type" value="Genomic_DNA"/>
</dbReference>
<reference evidence="5 6" key="1">
    <citation type="submission" date="2019-02" db="EMBL/GenBank/DDBJ databases">
        <title>Deep-cultivation of Planctomycetes and their phenomic and genomic characterization uncovers novel biology.</title>
        <authorList>
            <person name="Wiegand S."/>
            <person name="Jogler M."/>
            <person name="Boedeker C."/>
            <person name="Pinto D."/>
            <person name="Vollmers J."/>
            <person name="Rivas-Marin E."/>
            <person name="Kohn T."/>
            <person name="Peeters S.H."/>
            <person name="Heuer A."/>
            <person name="Rast P."/>
            <person name="Oberbeckmann S."/>
            <person name="Bunk B."/>
            <person name="Jeske O."/>
            <person name="Meyerdierks A."/>
            <person name="Storesund J.E."/>
            <person name="Kallscheuer N."/>
            <person name="Luecker S."/>
            <person name="Lage O.M."/>
            <person name="Pohl T."/>
            <person name="Merkel B.J."/>
            <person name="Hornburger P."/>
            <person name="Mueller R.-W."/>
            <person name="Bruemmer F."/>
            <person name="Labrenz M."/>
            <person name="Spormann A.M."/>
            <person name="Op den Camp H."/>
            <person name="Overmann J."/>
            <person name="Amann R."/>
            <person name="Jetten M.S.M."/>
            <person name="Mascher T."/>
            <person name="Medema M.H."/>
            <person name="Devos D.P."/>
            <person name="Kaster A.-K."/>
            <person name="Ovreas L."/>
            <person name="Rohde M."/>
            <person name="Galperin M.Y."/>
            <person name="Jogler C."/>
        </authorList>
    </citation>
    <scope>NUCLEOTIDE SEQUENCE [LARGE SCALE GENOMIC DNA]</scope>
    <source>
        <strain evidence="5 6">Pla175</strain>
    </source>
</reference>
<dbReference type="KEGG" id="pnd:Pla175_33010"/>
<keyword evidence="6" id="KW-1185">Reference proteome</keyword>
<keyword evidence="3" id="KW-0012">Acyltransferase</keyword>
<evidence type="ECO:0000313" key="5">
    <source>
        <dbReference type="EMBL" id="QDU89904.1"/>
    </source>
</evidence>
<dbReference type="InterPro" id="IPR050858">
    <property type="entry name" value="Mal-CoA-ACP_Trans/PKS_FabD"/>
</dbReference>
<dbReference type="PANTHER" id="PTHR42681">
    <property type="entry name" value="MALONYL-COA-ACYL CARRIER PROTEIN TRANSACYLASE, MITOCHONDRIAL"/>
    <property type="match status" value="1"/>
</dbReference>
<dbReference type="InterPro" id="IPR001227">
    <property type="entry name" value="Ac_transferase_dom_sf"/>
</dbReference>
<dbReference type="EC" id="2.3.1.39" evidence="1"/>
<evidence type="ECO:0000313" key="6">
    <source>
        <dbReference type="Proteomes" id="UP000317429"/>
    </source>
</evidence>
<dbReference type="RefSeq" id="WP_145287307.1">
    <property type="nucleotide sequence ID" value="NZ_CP036291.1"/>
</dbReference>
<sequence>MSQQLALRVPTSAIALRGYNIANIGRTAELRRVPAYCAVVDRWLKEYSRICAEVVERPVDLSLLVSGEQAEGLDRYAESVALVAAVEMAQLELLESVHDVPWRDAKLAFGYSLGEVVAVGATGMFDAEGVIRVPLAMATQCAALAGDVTMGVFFSREAAIEEAAVSRLCEEVTQQGAGAIGVSTILSPNSYLVLGQRETLKRFTALAREAFPRSNVRANDSRWPPLHTPIVRQNQVPDRASVMMQTLKTVHSHPTPPVLSLVTGKLSYGVGGEREILRDWVDHPQRLWDAVCHVLASGVRTIIHVGPEPNLVPATFQRLAENVRQQTRAGTLSSLGIRAVQGLAERDWLASLLPMRSMLLRAPLVQQIVLEDWLLENAPSS</sequence>
<dbReference type="InterPro" id="IPR016035">
    <property type="entry name" value="Acyl_Trfase/lysoPLipase"/>
</dbReference>
<dbReference type="GO" id="GO:0004314">
    <property type="term" value="F:[acyl-carrier-protein] S-malonyltransferase activity"/>
    <property type="evidence" value="ECO:0007669"/>
    <property type="project" value="UniProtKB-EC"/>
</dbReference>
<name>A0A518DEJ9_9BACT</name>
<evidence type="ECO:0000256" key="3">
    <source>
        <dbReference type="ARBA" id="ARBA00023315"/>
    </source>
</evidence>
<dbReference type="OrthoDB" id="241980at2"/>
<dbReference type="PANTHER" id="PTHR42681:SF1">
    <property type="entry name" value="MALONYL-COA-ACYL CARRIER PROTEIN TRANSACYLASE, MITOCHONDRIAL"/>
    <property type="match status" value="1"/>
</dbReference>